<reference evidence="11 12" key="1">
    <citation type="submission" date="2020-02" db="EMBL/GenBank/DDBJ databases">
        <title>Genomic and physiological characterization of two novel Nitrospinaceae genera.</title>
        <authorList>
            <person name="Mueller A.J."/>
            <person name="Jung M.-Y."/>
            <person name="Strachan C.R."/>
            <person name="Herbold C.W."/>
            <person name="Kirkegaard R.H."/>
            <person name="Daims H."/>
        </authorList>
    </citation>
    <scope>NUCLEOTIDE SEQUENCE [LARGE SCALE GENOMIC DNA]</scope>
    <source>
        <strain evidence="11">EB</strain>
    </source>
</reference>
<dbReference type="CDD" id="cd00207">
    <property type="entry name" value="fer2"/>
    <property type="match status" value="1"/>
</dbReference>
<evidence type="ECO:0000256" key="3">
    <source>
        <dbReference type="ARBA" id="ARBA00022714"/>
    </source>
</evidence>
<evidence type="ECO:0000256" key="1">
    <source>
        <dbReference type="ARBA" id="ARBA00001974"/>
    </source>
</evidence>
<evidence type="ECO:0000256" key="2">
    <source>
        <dbReference type="ARBA" id="ARBA00022630"/>
    </source>
</evidence>
<dbReference type="Pfam" id="PF00111">
    <property type="entry name" value="Fer2"/>
    <property type="match status" value="1"/>
</dbReference>
<keyword evidence="3" id="KW-0001">2Fe-2S</keyword>
<sequence>METLTTDVTIVGAGPAGCFLSVLLAKSGVNVTLLEQHKTFDREFRGNAFQPSVLRILDQMGLSHLLEELDYEKVNAFEIRDQKGRMFTLPIRDLPPPFNYAIITPQPPLLKRLVEEAGRYPNFRFIADCPVQSVMMEEGAVAGVMTLLQGKPCLVQSRLVVAADGRFSAIRRNLGIELEPSQTSYDFVWFELPRSIPWQNELGLTLDDQGILINIPKERGTSQVGWVIPKGGFARMKQEGLAAFLERVKRVDPELGNVLPDHLKRFDQCSLLDVKIGEATEWVRNGLLLIGDAAHIASPIGGQGNKLAIEDAVLVHPLILKALEQEERYLSARNFREYVTQRRKDINTILNLQKVMGRWIIGQKGGITTRLRRWVLKFLNRSFLKQIIAKNLAMGPHSVNVDSSFQQEKEDPANIFHPLKVKQIIKETARARTIILEIPESLKSVFEYQPGQFLTLRVLNKGILARRAYSLSSASAVDKELSITVKWIVNGNVSTYLVKELKEGDTLWAQPPRGTFVHRPDVATARHHVMFAAGSGIVPIFSMLKSVLETEPESRVTLVYGNHDEASIIYKKELDDLNEKEGDRFRLTHLLQRMDENYIENKLEQTEQEFPDNAEYYTCGPEGMMDEVLRQLKKRKVKSSRIHYEKFVSLYGEEERPGTGKLITGVEVGEPLSGGVVIPETLKVKMNGKVTEVPIRKGETLLHATLRAGIPAPYSCESGVCATCTGRLDEGRVKMEHHDALTDRDLKRKNILACQAVQLTQSAKIDFDVL</sequence>
<dbReference type="EMBL" id="CP048685">
    <property type="protein sequence ID" value="QPJ61649.1"/>
    <property type="molecule type" value="Genomic_DNA"/>
</dbReference>
<organism evidence="11 12">
    <name type="scientific">Candidatus Nitronauta litoralis</name>
    <dbReference type="NCBI Taxonomy" id="2705533"/>
    <lineage>
        <taxon>Bacteria</taxon>
        <taxon>Pseudomonadati</taxon>
        <taxon>Nitrospinota/Tectimicrobiota group</taxon>
        <taxon>Nitrospinota</taxon>
        <taxon>Nitrospinia</taxon>
        <taxon>Nitrospinales</taxon>
        <taxon>Nitrospinaceae</taxon>
        <taxon>Candidatus Nitronauta</taxon>
    </lineage>
</organism>
<dbReference type="GO" id="GO:0071949">
    <property type="term" value="F:FAD binding"/>
    <property type="evidence" value="ECO:0007669"/>
    <property type="project" value="InterPro"/>
</dbReference>
<dbReference type="PANTHER" id="PTHR47354">
    <property type="entry name" value="NADH OXIDOREDUCTASE HCR"/>
    <property type="match status" value="1"/>
</dbReference>
<dbReference type="InterPro" id="IPR017938">
    <property type="entry name" value="Riboflavin_synthase-like_b-brl"/>
</dbReference>
<keyword evidence="2" id="KW-0285">Flavoprotein</keyword>
<dbReference type="InterPro" id="IPR002938">
    <property type="entry name" value="FAD-bd"/>
</dbReference>
<dbReference type="InterPro" id="IPR036010">
    <property type="entry name" value="2Fe-2S_ferredoxin-like_sf"/>
</dbReference>
<dbReference type="Pfam" id="PF00175">
    <property type="entry name" value="NAD_binding_1"/>
    <property type="match status" value="1"/>
</dbReference>
<dbReference type="InterPro" id="IPR012675">
    <property type="entry name" value="Beta-grasp_dom_sf"/>
</dbReference>
<dbReference type="PROSITE" id="PS51384">
    <property type="entry name" value="FAD_FR"/>
    <property type="match status" value="1"/>
</dbReference>
<keyword evidence="7" id="KW-0408">Iron</keyword>
<dbReference type="InterPro" id="IPR008333">
    <property type="entry name" value="Cbr1-like_FAD-bd_dom"/>
</dbReference>
<comment type="cofactor">
    <cofactor evidence="1">
        <name>FAD</name>
        <dbReference type="ChEBI" id="CHEBI:57692"/>
    </cofactor>
</comment>
<dbReference type="InterPro" id="IPR006058">
    <property type="entry name" value="2Fe2S_fd_BS"/>
</dbReference>
<dbReference type="PRINTS" id="PR00420">
    <property type="entry name" value="RNGMNOXGNASE"/>
</dbReference>
<evidence type="ECO:0000313" key="11">
    <source>
        <dbReference type="EMBL" id="QPJ61649.1"/>
    </source>
</evidence>
<dbReference type="InterPro" id="IPR050415">
    <property type="entry name" value="MRET"/>
</dbReference>
<name>A0A7T0BVB9_9BACT</name>
<dbReference type="InterPro" id="IPR017927">
    <property type="entry name" value="FAD-bd_FR_type"/>
</dbReference>
<dbReference type="KEGG" id="nli:G3M70_07025"/>
<dbReference type="Pfam" id="PF01494">
    <property type="entry name" value="FAD_binding_3"/>
    <property type="match status" value="1"/>
</dbReference>
<dbReference type="Gene3D" id="3.40.50.80">
    <property type="entry name" value="Nucleotide-binding domain of ferredoxin-NADP reductase (FNR) module"/>
    <property type="match status" value="1"/>
</dbReference>
<dbReference type="CDD" id="cd06214">
    <property type="entry name" value="PA_degradation_oxidoreductase_like"/>
    <property type="match status" value="1"/>
</dbReference>
<evidence type="ECO:0000256" key="4">
    <source>
        <dbReference type="ARBA" id="ARBA00022723"/>
    </source>
</evidence>
<dbReference type="SUPFAM" id="SSF52343">
    <property type="entry name" value="Ferredoxin reductase-like, C-terminal NADP-linked domain"/>
    <property type="match status" value="1"/>
</dbReference>
<dbReference type="Gene3D" id="3.10.20.30">
    <property type="match status" value="1"/>
</dbReference>
<dbReference type="GO" id="GO:0051537">
    <property type="term" value="F:2 iron, 2 sulfur cluster binding"/>
    <property type="evidence" value="ECO:0007669"/>
    <property type="project" value="UniProtKB-KW"/>
</dbReference>
<dbReference type="Pfam" id="PF00970">
    <property type="entry name" value="FAD_binding_6"/>
    <property type="match status" value="1"/>
</dbReference>
<evidence type="ECO:0000256" key="7">
    <source>
        <dbReference type="ARBA" id="ARBA00023004"/>
    </source>
</evidence>
<keyword evidence="8" id="KW-0411">Iron-sulfur</keyword>
<dbReference type="Gene3D" id="3.50.50.60">
    <property type="entry name" value="FAD/NAD(P)-binding domain"/>
    <property type="match status" value="1"/>
</dbReference>
<dbReference type="Proteomes" id="UP000594688">
    <property type="component" value="Chromosome"/>
</dbReference>
<keyword evidence="5" id="KW-0274">FAD</keyword>
<feature type="domain" description="FAD-binding FR-type" evidence="10">
    <location>
        <begin position="414"/>
        <end position="519"/>
    </location>
</feature>
<evidence type="ECO:0000259" key="10">
    <source>
        <dbReference type="PROSITE" id="PS51384"/>
    </source>
</evidence>
<protein>
    <submittedName>
        <fullName evidence="11">2Fe-2S iron-sulfur cluster binding domain-containing protein</fullName>
    </submittedName>
</protein>
<keyword evidence="6" id="KW-0560">Oxidoreductase</keyword>
<dbReference type="PROSITE" id="PS51085">
    <property type="entry name" value="2FE2S_FER_2"/>
    <property type="match status" value="1"/>
</dbReference>
<dbReference type="InterPro" id="IPR001041">
    <property type="entry name" value="2Fe-2S_ferredoxin-type"/>
</dbReference>
<evidence type="ECO:0000313" key="12">
    <source>
        <dbReference type="Proteomes" id="UP000594688"/>
    </source>
</evidence>
<dbReference type="SUPFAM" id="SSF63380">
    <property type="entry name" value="Riboflavin synthase domain-like"/>
    <property type="match status" value="1"/>
</dbReference>
<dbReference type="GO" id="GO:0046872">
    <property type="term" value="F:metal ion binding"/>
    <property type="evidence" value="ECO:0007669"/>
    <property type="project" value="UniProtKB-KW"/>
</dbReference>
<proteinExistence type="predicted"/>
<evidence type="ECO:0000256" key="6">
    <source>
        <dbReference type="ARBA" id="ARBA00023002"/>
    </source>
</evidence>
<dbReference type="SUPFAM" id="SSF51905">
    <property type="entry name" value="FAD/NAD(P)-binding domain"/>
    <property type="match status" value="1"/>
</dbReference>
<dbReference type="SUPFAM" id="SSF54292">
    <property type="entry name" value="2Fe-2S ferredoxin-like"/>
    <property type="match status" value="1"/>
</dbReference>
<dbReference type="PROSITE" id="PS00197">
    <property type="entry name" value="2FE2S_FER_1"/>
    <property type="match status" value="1"/>
</dbReference>
<feature type="domain" description="2Fe-2S ferredoxin-type" evidence="9">
    <location>
        <begin position="680"/>
        <end position="770"/>
    </location>
</feature>
<gene>
    <name evidence="11" type="ORF">G3M70_07025</name>
</gene>
<evidence type="ECO:0000259" key="9">
    <source>
        <dbReference type="PROSITE" id="PS51085"/>
    </source>
</evidence>
<dbReference type="GO" id="GO:0016491">
    <property type="term" value="F:oxidoreductase activity"/>
    <property type="evidence" value="ECO:0007669"/>
    <property type="project" value="UniProtKB-KW"/>
</dbReference>
<evidence type="ECO:0000256" key="5">
    <source>
        <dbReference type="ARBA" id="ARBA00022827"/>
    </source>
</evidence>
<dbReference type="PANTHER" id="PTHR47354:SF8">
    <property type="entry name" value="1,2-PHENYLACETYL-COA EPOXIDASE, SUBUNIT E"/>
    <property type="match status" value="1"/>
</dbReference>
<dbReference type="InterPro" id="IPR001433">
    <property type="entry name" value="OxRdtase_FAD/NAD-bd"/>
</dbReference>
<dbReference type="InterPro" id="IPR039261">
    <property type="entry name" value="FNR_nucleotide-bd"/>
</dbReference>
<accession>A0A7T0BVB9</accession>
<dbReference type="Gene3D" id="2.40.30.10">
    <property type="entry name" value="Translation factors"/>
    <property type="match status" value="1"/>
</dbReference>
<keyword evidence="4" id="KW-0479">Metal-binding</keyword>
<evidence type="ECO:0000256" key="8">
    <source>
        <dbReference type="ARBA" id="ARBA00023014"/>
    </source>
</evidence>
<dbReference type="InterPro" id="IPR036188">
    <property type="entry name" value="FAD/NAD-bd_sf"/>
</dbReference>
<dbReference type="AlphaFoldDB" id="A0A7T0BVB9"/>